<dbReference type="AlphaFoldDB" id="A0AA35GIX1"/>
<protein>
    <submittedName>
        <fullName evidence="1">Uncharacterized protein</fullName>
    </submittedName>
</protein>
<dbReference type="InterPro" id="IPR016181">
    <property type="entry name" value="Acyl_CoA_acyltransferase"/>
</dbReference>
<gene>
    <name evidence="1" type="ORF">GHA_02785</name>
</gene>
<dbReference type="RefSeq" id="WP_234686963.1">
    <property type="nucleotide sequence ID" value="NZ_CAIIUE010000001.1"/>
</dbReference>
<evidence type="ECO:0000313" key="2">
    <source>
        <dbReference type="Proteomes" id="UP000834458"/>
    </source>
</evidence>
<comment type="caution">
    <text evidence="1">The sequence shown here is derived from an EMBL/GenBank/DDBJ whole genome shotgun (WGS) entry which is preliminary data.</text>
</comment>
<organism evidence="1 2">
    <name type="scientific">Comamonas aquatica</name>
    <dbReference type="NCBI Taxonomy" id="225991"/>
    <lineage>
        <taxon>Bacteria</taxon>
        <taxon>Pseudomonadati</taxon>
        <taxon>Pseudomonadota</taxon>
        <taxon>Betaproteobacteria</taxon>
        <taxon>Burkholderiales</taxon>
        <taxon>Comamonadaceae</taxon>
        <taxon>Comamonas</taxon>
    </lineage>
</organism>
<sequence>MIQPTPRHVDSEGLSLIPPVTVDGHPIFVRLLDPQRDIAQVCQLFADVFGQPMPEERWRWKYMQAPGSSHYHAVAVHGVTGQLLGHMGVILLPGMRGAQPIRMAHATDLMISPQARAGIGPDSVYRHIMHAVRAHAGDAGPDAPALFMYGFPGKRPATLAIRLGIQRRLQICTQYTLPPPGHGLRHWWQHHNPWRLRAQAMPATEAAWSDSALNSIWQHHAQQLLQQERLNPAAVRPALIKNAAYLRWRYLQHPQQFAQGQGQPLYTLWLLARRGQAAQGWCITSAQSPTVVDSCLPGDADAVFAALQALPPPPDGQWTSWLPHPKAHAQETLIWATAMQGAHFYEDWLAPAFQPGDTDVY</sequence>
<accession>A0AA35GIX1</accession>
<dbReference type="SUPFAM" id="SSF55729">
    <property type="entry name" value="Acyl-CoA N-acyltransferases (Nat)"/>
    <property type="match status" value="1"/>
</dbReference>
<evidence type="ECO:0000313" key="1">
    <source>
        <dbReference type="EMBL" id="CAB5701271.1"/>
    </source>
</evidence>
<reference evidence="1" key="1">
    <citation type="submission" date="2020-05" db="EMBL/GenBank/DDBJ databases">
        <authorList>
            <person name="Delgado-Blas J."/>
        </authorList>
    </citation>
    <scope>NUCLEOTIDE SEQUENCE</scope>
    <source>
        <strain evidence="1">BB1454</strain>
    </source>
</reference>
<proteinExistence type="predicted"/>
<name>A0AA35GIX1_9BURK</name>
<dbReference type="EMBL" id="CAHPSC010000045">
    <property type="protein sequence ID" value="CAB5701271.1"/>
    <property type="molecule type" value="Genomic_DNA"/>
</dbReference>
<dbReference type="Proteomes" id="UP000834458">
    <property type="component" value="Unassembled WGS sequence"/>
</dbReference>